<comment type="caution">
    <text evidence="4">The sequence shown here is derived from an EMBL/GenBank/DDBJ whole genome shotgun (WGS) entry which is preliminary data.</text>
</comment>
<keyword evidence="2" id="KW-0560">Oxidoreductase</keyword>
<dbReference type="InterPro" id="IPR002347">
    <property type="entry name" value="SDR_fam"/>
</dbReference>
<name>A0A9D2PFZ5_9FIRM</name>
<dbReference type="AlphaFoldDB" id="A0A9D2PFZ5"/>
<dbReference type="SUPFAM" id="SSF51735">
    <property type="entry name" value="NAD(P)-binding Rossmann-fold domains"/>
    <property type="match status" value="1"/>
</dbReference>
<gene>
    <name evidence="4" type="ORF">H9754_05350</name>
</gene>
<reference evidence="4" key="2">
    <citation type="submission" date="2021-04" db="EMBL/GenBank/DDBJ databases">
        <authorList>
            <person name="Gilroy R."/>
        </authorList>
    </citation>
    <scope>NUCLEOTIDE SEQUENCE</scope>
    <source>
        <strain evidence="4">ChiSjej3B21-8574</strain>
    </source>
</reference>
<dbReference type="PRINTS" id="PR00080">
    <property type="entry name" value="SDRFAMILY"/>
</dbReference>
<evidence type="ECO:0000313" key="4">
    <source>
        <dbReference type="EMBL" id="HJC49997.1"/>
    </source>
</evidence>
<organism evidence="4 5">
    <name type="scientific">Candidatus Anaerostipes avistercoris</name>
    <dbReference type="NCBI Taxonomy" id="2838462"/>
    <lineage>
        <taxon>Bacteria</taxon>
        <taxon>Bacillati</taxon>
        <taxon>Bacillota</taxon>
        <taxon>Clostridia</taxon>
        <taxon>Lachnospirales</taxon>
        <taxon>Lachnospiraceae</taxon>
        <taxon>Anaerostipes</taxon>
    </lineage>
</organism>
<evidence type="ECO:0000256" key="3">
    <source>
        <dbReference type="RuleBase" id="RU000363"/>
    </source>
</evidence>
<proteinExistence type="inferred from homology"/>
<evidence type="ECO:0000256" key="1">
    <source>
        <dbReference type="ARBA" id="ARBA00006484"/>
    </source>
</evidence>
<dbReference type="Proteomes" id="UP000823904">
    <property type="component" value="Unassembled WGS sequence"/>
</dbReference>
<dbReference type="EMBL" id="DWWD01000022">
    <property type="protein sequence ID" value="HJC49997.1"/>
    <property type="molecule type" value="Genomic_DNA"/>
</dbReference>
<protein>
    <submittedName>
        <fullName evidence="4">SDR family NAD(P)-dependent oxidoreductase</fullName>
    </submittedName>
</protein>
<dbReference type="PANTHER" id="PTHR43976">
    <property type="entry name" value="SHORT CHAIN DEHYDROGENASE"/>
    <property type="match status" value="1"/>
</dbReference>
<accession>A0A9D2PFZ5</accession>
<evidence type="ECO:0000313" key="5">
    <source>
        <dbReference type="Proteomes" id="UP000823904"/>
    </source>
</evidence>
<comment type="similarity">
    <text evidence="1 3">Belongs to the short-chain dehydrogenases/reductases (SDR) family.</text>
</comment>
<sequence>MKTWLITGCSSGLGRGIAMAALKRGEKVAVTARDVKKLREFTKKYPKQVLTLKLDLQDKKSMEQAVWDTYECFGNIDVLVNNAGHGYRAAVEESEPEKIRELFETNFFAPAELIQMVLPFMRSKKSGFIVNVTSIGAVRGALGNGYYSAAKGAMELLTEALEKETAHLGIRTMLVEPGAFRTHFYDDSLRQADTKISDYDVIADWYRKDCMESRHDQPGDPEKGGEIIVDTVLGDNPPLRLLLGSDAVKAAEEVLKQRWEEVENWKHVSQKSDYDV</sequence>
<dbReference type="PRINTS" id="PR00081">
    <property type="entry name" value="GDHRDH"/>
</dbReference>
<dbReference type="CDD" id="cd05374">
    <property type="entry name" value="17beta-HSD-like_SDR_c"/>
    <property type="match status" value="1"/>
</dbReference>
<dbReference type="PANTHER" id="PTHR43976:SF16">
    <property type="entry name" value="SHORT-CHAIN DEHYDROGENASE_REDUCTASE FAMILY PROTEIN"/>
    <property type="match status" value="1"/>
</dbReference>
<dbReference type="Gene3D" id="3.40.50.720">
    <property type="entry name" value="NAD(P)-binding Rossmann-like Domain"/>
    <property type="match status" value="1"/>
</dbReference>
<dbReference type="Pfam" id="PF00106">
    <property type="entry name" value="adh_short"/>
    <property type="match status" value="1"/>
</dbReference>
<evidence type="ECO:0000256" key="2">
    <source>
        <dbReference type="ARBA" id="ARBA00023002"/>
    </source>
</evidence>
<dbReference type="InterPro" id="IPR051911">
    <property type="entry name" value="SDR_oxidoreductase"/>
</dbReference>
<dbReference type="GO" id="GO:0016491">
    <property type="term" value="F:oxidoreductase activity"/>
    <property type="evidence" value="ECO:0007669"/>
    <property type="project" value="UniProtKB-KW"/>
</dbReference>
<reference evidence="4" key="1">
    <citation type="journal article" date="2021" name="PeerJ">
        <title>Extensive microbial diversity within the chicken gut microbiome revealed by metagenomics and culture.</title>
        <authorList>
            <person name="Gilroy R."/>
            <person name="Ravi A."/>
            <person name="Getino M."/>
            <person name="Pursley I."/>
            <person name="Horton D.L."/>
            <person name="Alikhan N.F."/>
            <person name="Baker D."/>
            <person name="Gharbi K."/>
            <person name="Hall N."/>
            <person name="Watson M."/>
            <person name="Adriaenssens E.M."/>
            <person name="Foster-Nyarko E."/>
            <person name="Jarju S."/>
            <person name="Secka A."/>
            <person name="Antonio M."/>
            <person name="Oren A."/>
            <person name="Chaudhuri R.R."/>
            <person name="La Ragione R."/>
            <person name="Hildebrand F."/>
            <person name="Pallen M.J."/>
        </authorList>
    </citation>
    <scope>NUCLEOTIDE SEQUENCE</scope>
    <source>
        <strain evidence="4">ChiSjej3B21-8574</strain>
    </source>
</reference>
<dbReference type="InterPro" id="IPR036291">
    <property type="entry name" value="NAD(P)-bd_dom_sf"/>
</dbReference>
<dbReference type="NCBIfam" id="NF004824">
    <property type="entry name" value="PRK06180.1"/>
    <property type="match status" value="1"/>
</dbReference>